<feature type="region of interest" description="Disordered" evidence="1">
    <location>
        <begin position="166"/>
        <end position="216"/>
    </location>
</feature>
<dbReference type="AlphaFoldDB" id="A0A8T0MN80"/>
<evidence type="ECO:0000313" key="3">
    <source>
        <dbReference type="Proteomes" id="UP000823388"/>
    </source>
</evidence>
<keyword evidence="3" id="KW-1185">Reference proteome</keyword>
<evidence type="ECO:0000313" key="2">
    <source>
        <dbReference type="EMBL" id="KAG2538485.1"/>
    </source>
</evidence>
<organism evidence="2 3">
    <name type="scientific">Panicum virgatum</name>
    <name type="common">Blackwell switchgrass</name>
    <dbReference type="NCBI Taxonomy" id="38727"/>
    <lineage>
        <taxon>Eukaryota</taxon>
        <taxon>Viridiplantae</taxon>
        <taxon>Streptophyta</taxon>
        <taxon>Embryophyta</taxon>
        <taxon>Tracheophyta</taxon>
        <taxon>Spermatophyta</taxon>
        <taxon>Magnoliopsida</taxon>
        <taxon>Liliopsida</taxon>
        <taxon>Poales</taxon>
        <taxon>Poaceae</taxon>
        <taxon>PACMAD clade</taxon>
        <taxon>Panicoideae</taxon>
        <taxon>Panicodae</taxon>
        <taxon>Paniceae</taxon>
        <taxon>Panicinae</taxon>
        <taxon>Panicum</taxon>
        <taxon>Panicum sect. Hiantes</taxon>
    </lineage>
</organism>
<sequence>MPPSDAQVSRWVASSVRGVASSEAEVWYAVEGLGGEASSEAEIAPRVRGGPRMGRTTELGRRLAEDWASLGSEEDLGGAPNHGTRQPRPPVASAACDWIQALRAAAAAPRPAAGAPARPPPRSVADMARSHEGDEDLARLSCRAGGAAPYLLGRWRMVERGMGGEGEVGRTPRVGDRGRARSAGRRAWEREGEGWPAAARGRRAARRPALGGRSAAPQQLGSLWKVEEGGRWI</sequence>
<feature type="compositionally biased region" description="Low complexity" evidence="1">
    <location>
        <begin position="207"/>
        <end position="216"/>
    </location>
</feature>
<protein>
    <submittedName>
        <fullName evidence="2">Uncharacterized protein</fullName>
    </submittedName>
</protein>
<feature type="compositionally biased region" description="Low complexity" evidence="1">
    <location>
        <begin position="107"/>
        <end position="116"/>
    </location>
</feature>
<accession>A0A8T0MN80</accession>
<feature type="compositionally biased region" description="Basic and acidic residues" evidence="1">
    <location>
        <begin position="167"/>
        <end position="179"/>
    </location>
</feature>
<feature type="region of interest" description="Disordered" evidence="1">
    <location>
        <begin position="41"/>
        <end position="94"/>
    </location>
</feature>
<feature type="region of interest" description="Disordered" evidence="1">
    <location>
        <begin position="107"/>
        <end position="127"/>
    </location>
</feature>
<dbReference type="Proteomes" id="UP000823388">
    <property type="component" value="Chromosome 9N"/>
</dbReference>
<evidence type="ECO:0000256" key="1">
    <source>
        <dbReference type="SAM" id="MobiDB-lite"/>
    </source>
</evidence>
<reference evidence="2" key="1">
    <citation type="submission" date="2020-05" db="EMBL/GenBank/DDBJ databases">
        <title>WGS assembly of Panicum virgatum.</title>
        <authorList>
            <person name="Lovell J.T."/>
            <person name="Jenkins J."/>
            <person name="Shu S."/>
            <person name="Juenger T.E."/>
            <person name="Schmutz J."/>
        </authorList>
    </citation>
    <scope>NUCLEOTIDE SEQUENCE</scope>
    <source>
        <strain evidence="2">AP13</strain>
    </source>
</reference>
<gene>
    <name evidence="2" type="ORF">PVAP13_9NG400814</name>
</gene>
<name>A0A8T0MN80_PANVG</name>
<dbReference type="EMBL" id="CM029054">
    <property type="protein sequence ID" value="KAG2538485.1"/>
    <property type="molecule type" value="Genomic_DNA"/>
</dbReference>
<comment type="caution">
    <text evidence="2">The sequence shown here is derived from an EMBL/GenBank/DDBJ whole genome shotgun (WGS) entry which is preliminary data.</text>
</comment>
<proteinExistence type="predicted"/>